<feature type="transmembrane region" description="Helical" evidence="6">
    <location>
        <begin position="56"/>
        <end position="78"/>
    </location>
</feature>
<dbReference type="GO" id="GO:0016020">
    <property type="term" value="C:membrane"/>
    <property type="evidence" value="ECO:0007669"/>
    <property type="project" value="UniProtKB-SubCell"/>
</dbReference>
<protein>
    <submittedName>
        <fullName evidence="7">Putative autoinducer 2 transporter</fullName>
    </submittedName>
</protein>
<dbReference type="Pfam" id="PF01594">
    <property type="entry name" value="AI-2E_transport"/>
    <property type="match status" value="1"/>
</dbReference>
<evidence type="ECO:0000313" key="8">
    <source>
        <dbReference type="Proteomes" id="UP000503264"/>
    </source>
</evidence>
<dbReference type="GO" id="GO:0055085">
    <property type="term" value="P:transmembrane transport"/>
    <property type="evidence" value="ECO:0007669"/>
    <property type="project" value="TreeGrafter"/>
</dbReference>
<feature type="transmembrane region" description="Helical" evidence="6">
    <location>
        <begin position="189"/>
        <end position="211"/>
    </location>
</feature>
<gene>
    <name evidence="7" type="ORF">CMUC_1293</name>
</gene>
<dbReference type="AlphaFoldDB" id="A0A6G5QH99"/>
<dbReference type="InterPro" id="IPR002549">
    <property type="entry name" value="AI-2E-like"/>
</dbReference>
<feature type="transmembrane region" description="Helical" evidence="6">
    <location>
        <begin position="283"/>
        <end position="307"/>
    </location>
</feature>
<evidence type="ECO:0000256" key="4">
    <source>
        <dbReference type="ARBA" id="ARBA00022989"/>
    </source>
</evidence>
<name>A0A6G5QH99_9BACT</name>
<keyword evidence="5 6" id="KW-0472">Membrane</keyword>
<dbReference type="EMBL" id="CP012542">
    <property type="protein sequence ID" value="QCD45058.1"/>
    <property type="molecule type" value="Genomic_DNA"/>
</dbReference>
<keyword evidence="4 6" id="KW-1133">Transmembrane helix</keyword>
<sequence>MKNNLWIVYLASFIVVCGGVKLANSVIMPFLMALFIAIVINPFINQLQNKLKLPRILAFSIVIAVIFFLLGFVINTTLNTLNGLLSYMPELSSKLNALSMQILGKLSEYGIENISIPSELEPNKILSASVEFLKNGGAIVSKSFFVFLLVTFMLFGTQIFTEKIKYFATTNPKTEPLIKSFISNLKSYLVIKTLASLATGVFIFIGLSILGVKYAPLWGILAFVLNFIPTIGSIIAAIPALLVSLALNDFMITVWVLALYLAVNISIGNFIEPKFLSKGLGLSVLVVLLSLLFWGFLLGVGGMFLAVPLTMSIKIALLANQNTKFIAVLLSDKIDE</sequence>
<feature type="transmembrane region" description="Helical" evidence="6">
    <location>
        <begin position="250"/>
        <end position="271"/>
    </location>
</feature>
<evidence type="ECO:0000256" key="3">
    <source>
        <dbReference type="ARBA" id="ARBA00022692"/>
    </source>
</evidence>
<dbReference type="Proteomes" id="UP000503264">
    <property type="component" value="Chromosome"/>
</dbReference>
<evidence type="ECO:0000256" key="1">
    <source>
        <dbReference type="ARBA" id="ARBA00004141"/>
    </source>
</evidence>
<dbReference type="PANTHER" id="PTHR21716">
    <property type="entry name" value="TRANSMEMBRANE PROTEIN"/>
    <property type="match status" value="1"/>
</dbReference>
<keyword evidence="3 6" id="KW-0812">Transmembrane</keyword>
<evidence type="ECO:0000256" key="6">
    <source>
        <dbReference type="SAM" id="Phobius"/>
    </source>
</evidence>
<comment type="similarity">
    <text evidence="2">Belongs to the autoinducer-2 exporter (AI-2E) (TC 2.A.86) family.</text>
</comment>
<feature type="transmembrane region" description="Helical" evidence="6">
    <location>
        <begin position="217"/>
        <end position="243"/>
    </location>
</feature>
<evidence type="ECO:0000256" key="2">
    <source>
        <dbReference type="ARBA" id="ARBA00009773"/>
    </source>
</evidence>
<dbReference type="PANTHER" id="PTHR21716:SF64">
    <property type="entry name" value="AI-2 TRANSPORT PROTEIN TQSA"/>
    <property type="match status" value="1"/>
</dbReference>
<reference evidence="7 8" key="1">
    <citation type="submission" date="2016-07" db="EMBL/GenBank/DDBJ databases">
        <title>Comparative genomics of the Campylobacter concisus group.</title>
        <authorList>
            <person name="Miller W.G."/>
            <person name="Yee E."/>
            <person name="Chapman M.H."/>
            <person name="Huynh S."/>
            <person name="Bono J.L."/>
            <person name="On S.L.W."/>
            <person name="StLeger J."/>
            <person name="Foster G."/>
            <person name="Parker C.T."/>
        </authorList>
    </citation>
    <scope>NUCLEOTIDE SEQUENCE [LARGE SCALE GENOMIC DNA]</scope>
    <source>
        <strain evidence="7 8">CCUG 21559</strain>
    </source>
</reference>
<organism evidence="7 8">
    <name type="scientific">Campylobacter mucosalis CCUG 21559</name>
    <dbReference type="NCBI Taxonomy" id="1032067"/>
    <lineage>
        <taxon>Bacteria</taxon>
        <taxon>Pseudomonadati</taxon>
        <taxon>Campylobacterota</taxon>
        <taxon>Epsilonproteobacteria</taxon>
        <taxon>Campylobacterales</taxon>
        <taxon>Campylobacteraceae</taxon>
        <taxon>Campylobacter</taxon>
    </lineage>
</organism>
<evidence type="ECO:0000256" key="5">
    <source>
        <dbReference type="ARBA" id="ARBA00023136"/>
    </source>
</evidence>
<proteinExistence type="inferred from homology"/>
<accession>A0A6G5QH99</accession>
<dbReference type="RefSeq" id="WP_171993923.1">
    <property type="nucleotide sequence ID" value="NZ_CP012542.1"/>
</dbReference>
<keyword evidence="8" id="KW-1185">Reference proteome</keyword>
<feature type="transmembrane region" description="Helical" evidence="6">
    <location>
        <begin position="136"/>
        <end position="155"/>
    </location>
</feature>
<comment type="subcellular location">
    <subcellularLocation>
        <location evidence="1">Membrane</location>
        <topology evidence="1">Multi-pass membrane protein</topology>
    </subcellularLocation>
</comment>
<feature type="transmembrane region" description="Helical" evidence="6">
    <location>
        <begin position="27"/>
        <end position="44"/>
    </location>
</feature>
<evidence type="ECO:0000313" key="7">
    <source>
        <dbReference type="EMBL" id="QCD45058.1"/>
    </source>
</evidence>